<reference evidence="2 3" key="1">
    <citation type="submission" date="2020-08" db="EMBL/GenBank/DDBJ databases">
        <title>Aphidius gifuensis genome sequencing and assembly.</title>
        <authorList>
            <person name="Du Z."/>
        </authorList>
    </citation>
    <scope>NUCLEOTIDE SEQUENCE [LARGE SCALE GENOMIC DNA]</scope>
    <source>
        <strain evidence="2">YNYX2018</strain>
        <tissue evidence="2">Adults</tissue>
    </source>
</reference>
<keyword evidence="3" id="KW-1185">Reference proteome</keyword>
<organism evidence="2 3">
    <name type="scientific">Aphidius gifuensis</name>
    <name type="common">Parasitoid wasp</name>
    <dbReference type="NCBI Taxonomy" id="684658"/>
    <lineage>
        <taxon>Eukaryota</taxon>
        <taxon>Metazoa</taxon>
        <taxon>Ecdysozoa</taxon>
        <taxon>Arthropoda</taxon>
        <taxon>Hexapoda</taxon>
        <taxon>Insecta</taxon>
        <taxon>Pterygota</taxon>
        <taxon>Neoptera</taxon>
        <taxon>Endopterygota</taxon>
        <taxon>Hymenoptera</taxon>
        <taxon>Apocrita</taxon>
        <taxon>Ichneumonoidea</taxon>
        <taxon>Braconidae</taxon>
        <taxon>Aphidiinae</taxon>
        <taxon>Aphidius</taxon>
    </lineage>
</organism>
<proteinExistence type="predicted"/>
<feature type="transmembrane region" description="Helical" evidence="1">
    <location>
        <begin position="450"/>
        <end position="472"/>
    </location>
</feature>
<evidence type="ECO:0000256" key="1">
    <source>
        <dbReference type="SAM" id="Phobius"/>
    </source>
</evidence>
<gene>
    <name evidence="2" type="ORF">HCN44_005901</name>
</gene>
<accession>A0A834XTD0</accession>
<name>A0A834XTD0_APHGI</name>
<keyword evidence="1" id="KW-0472">Membrane</keyword>
<keyword evidence="1" id="KW-0812">Transmembrane</keyword>
<dbReference type="AlphaFoldDB" id="A0A834XTD0"/>
<dbReference type="EMBL" id="JACMRX010000003">
    <property type="protein sequence ID" value="KAF7993120.1"/>
    <property type="molecule type" value="Genomic_DNA"/>
</dbReference>
<protein>
    <submittedName>
        <fullName evidence="2">Uncharacterized protein</fullName>
    </submittedName>
</protein>
<dbReference type="Proteomes" id="UP000639338">
    <property type="component" value="Unassembled WGS sequence"/>
</dbReference>
<evidence type="ECO:0000313" key="3">
    <source>
        <dbReference type="Proteomes" id="UP000639338"/>
    </source>
</evidence>
<sequence>MILINRTGQLFSPEKSCVRYCIENSKKQSTSNEPTIEDNYINIIWQVGQKHSTNLTTKAKIEPANEQPRELGTKTSDEIEVSLMRNDEDNFVEIQTINSPSGDWLLKLQGSSDNEMYNLSIIQINEEFENTLIYQKTQLNDKQNSYEKDPNNRGVVIYFEDNEPIKSRNAALKYPDDNMNNEMKMQNNSDKIIFKDSREELSMLSADNEIQQNDDLELDDLSRATSLNTKTTRQLIIDIDPATSLIAKPNTVHRVIFTVTNNYFSKYQIINGRWANQLFPYEQWIRAGETITINIFIEIPNFVVNTVNMVSLLVKRQSVDPYQQKSAYIYVESFTNQITDATSPTIDYTFYDNCWGKRSKEYCSYSRWSVEMTVTDSESGLKKVSTQPGGVRPKYDYIAGTKNPVKFIYTSTCCYSTVKITAIDVLGNENSRTLDVTDWWNLSAGEITAIVLGFIIIIILIIICVLICVYWYRRRKSADLTYTQRYGSRTTPTNRGTERTSF</sequence>
<comment type="caution">
    <text evidence="2">The sequence shown here is derived from an EMBL/GenBank/DDBJ whole genome shotgun (WGS) entry which is preliminary data.</text>
</comment>
<keyword evidence="1" id="KW-1133">Transmembrane helix</keyword>
<evidence type="ECO:0000313" key="2">
    <source>
        <dbReference type="EMBL" id="KAF7993120.1"/>
    </source>
</evidence>
<dbReference type="OrthoDB" id="6610237at2759"/>